<dbReference type="InterPro" id="IPR036259">
    <property type="entry name" value="MFS_trans_sf"/>
</dbReference>
<evidence type="ECO:0000313" key="10">
    <source>
        <dbReference type="EMBL" id="RDW66005.1"/>
    </source>
</evidence>
<name>A0A3D8QW55_9HELO</name>
<evidence type="ECO:0000256" key="1">
    <source>
        <dbReference type="ARBA" id="ARBA00004141"/>
    </source>
</evidence>
<feature type="transmembrane region" description="Helical" evidence="8">
    <location>
        <begin position="114"/>
        <end position="132"/>
    </location>
</feature>
<dbReference type="InterPro" id="IPR050360">
    <property type="entry name" value="MFS_Sugar_Transporters"/>
</dbReference>
<evidence type="ECO:0000256" key="4">
    <source>
        <dbReference type="ARBA" id="ARBA00022692"/>
    </source>
</evidence>
<dbReference type="EMBL" id="PDLM01000011">
    <property type="protein sequence ID" value="RDW66005.1"/>
    <property type="molecule type" value="Genomic_DNA"/>
</dbReference>
<evidence type="ECO:0000256" key="2">
    <source>
        <dbReference type="ARBA" id="ARBA00010992"/>
    </source>
</evidence>
<sequence>MFLQPSARVRQQAAQSPSALIHLADNHVTGVKRWYHDAGLRKMMFWLSIIFAAQICTGFDATLTANFQSFAIWKADMGHPNASQLGLITAIYFIGTFCGSVPASIITDKWGRRAGLGVGQFLTIVGAAFQAASQSRGQYMGSRLILGFGIAFTTCAGPALLSELAHPRLRGTLVSCFNPFWYVGSIIAAWTCFGTSHMPKTEHWAWRIPSLIQGVIPCVTLTLIFFMPESPRWLNAQGRKDEALNTLARYHANGQADDPLVLAEMAEIDCAIDQASEGITWKALLMNKTNRVRVSIVVTMTLMTLWCGQNIITYYFVQVLNSVGITQTTQQTAINGGLNIANLISSVIGAFIADRIGRRKLWMSSFIGMIIIAVPFISLSAVYLEKAEQRTAYGVIICLFLYDIAYNVACNPLLYSYPTEIMPFFMRSKGLAIKNMVGQVALIINMYVNPIALSAIGYHYYIVFLALNCLWLALIWVFFPETKGYTLEELAGLFENNDMVIEGVKVVDVDMEDSTEQIGNKAFEGRNKL</sequence>
<evidence type="ECO:0000313" key="11">
    <source>
        <dbReference type="Proteomes" id="UP000256645"/>
    </source>
</evidence>
<feature type="transmembrane region" description="Helical" evidence="8">
    <location>
        <begin position="43"/>
        <end position="65"/>
    </location>
</feature>
<keyword evidence="5 8" id="KW-1133">Transmembrane helix</keyword>
<dbReference type="GO" id="GO:0016020">
    <property type="term" value="C:membrane"/>
    <property type="evidence" value="ECO:0007669"/>
    <property type="project" value="UniProtKB-SubCell"/>
</dbReference>
<dbReference type="GO" id="GO:0005351">
    <property type="term" value="F:carbohydrate:proton symporter activity"/>
    <property type="evidence" value="ECO:0007669"/>
    <property type="project" value="TreeGrafter"/>
</dbReference>
<proteinExistence type="inferred from homology"/>
<gene>
    <name evidence="10" type="ORF">BP6252_09640</name>
</gene>
<dbReference type="Pfam" id="PF00083">
    <property type="entry name" value="Sugar_tr"/>
    <property type="match status" value="1"/>
</dbReference>
<evidence type="ECO:0000256" key="8">
    <source>
        <dbReference type="SAM" id="Phobius"/>
    </source>
</evidence>
<feature type="transmembrane region" description="Helical" evidence="8">
    <location>
        <begin position="144"/>
        <end position="161"/>
    </location>
</feature>
<evidence type="ECO:0000256" key="6">
    <source>
        <dbReference type="ARBA" id="ARBA00023136"/>
    </source>
</evidence>
<reference evidence="10 11" key="1">
    <citation type="journal article" date="2018" name="IMA Fungus">
        <title>IMA Genome-F 9: Draft genome sequence of Annulohypoxylon stygium, Aspergillus mulundensis, Berkeleyomyces basicola (syn. Thielaviopsis basicola), Ceratocystis smalleyi, two Cercospora beticola strains, Coleophoma cylindrospora, Fusarium fracticaudum, Phialophora cf. hyalina, and Morchella septimelata.</title>
        <authorList>
            <person name="Wingfield B.D."/>
            <person name="Bills G.F."/>
            <person name="Dong Y."/>
            <person name="Huang W."/>
            <person name="Nel W.J."/>
            <person name="Swalarsk-Parry B.S."/>
            <person name="Vaghefi N."/>
            <person name="Wilken P.M."/>
            <person name="An Z."/>
            <person name="de Beer Z.W."/>
            <person name="De Vos L."/>
            <person name="Chen L."/>
            <person name="Duong T.A."/>
            <person name="Gao Y."/>
            <person name="Hammerbacher A."/>
            <person name="Kikkert J.R."/>
            <person name="Li Y."/>
            <person name="Li H."/>
            <person name="Li K."/>
            <person name="Li Q."/>
            <person name="Liu X."/>
            <person name="Ma X."/>
            <person name="Naidoo K."/>
            <person name="Pethybridge S.J."/>
            <person name="Sun J."/>
            <person name="Steenkamp E.T."/>
            <person name="van der Nest M.A."/>
            <person name="van Wyk S."/>
            <person name="Wingfield M.J."/>
            <person name="Xiong C."/>
            <person name="Yue Q."/>
            <person name="Zhang X."/>
        </authorList>
    </citation>
    <scope>NUCLEOTIDE SEQUENCE [LARGE SCALE GENOMIC DNA]</scope>
    <source>
        <strain evidence="10 11">BP6252</strain>
    </source>
</reference>
<dbReference type="PROSITE" id="PS00216">
    <property type="entry name" value="SUGAR_TRANSPORT_1"/>
    <property type="match status" value="1"/>
</dbReference>
<comment type="subcellular location">
    <subcellularLocation>
        <location evidence="1">Membrane</location>
        <topology evidence="1">Multi-pass membrane protein</topology>
    </subcellularLocation>
</comment>
<dbReference type="NCBIfam" id="TIGR00879">
    <property type="entry name" value="SP"/>
    <property type="match status" value="1"/>
</dbReference>
<comment type="similarity">
    <text evidence="2 7">Belongs to the major facilitator superfamily. Sugar transporter (TC 2.A.1.1) family.</text>
</comment>
<organism evidence="10 11">
    <name type="scientific">Coleophoma cylindrospora</name>
    <dbReference type="NCBI Taxonomy" id="1849047"/>
    <lineage>
        <taxon>Eukaryota</taxon>
        <taxon>Fungi</taxon>
        <taxon>Dikarya</taxon>
        <taxon>Ascomycota</taxon>
        <taxon>Pezizomycotina</taxon>
        <taxon>Leotiomycetes</taxon>
        <taxon>Helotiales</taxon>
        <taxon>Dermateaceae</taxon>
        <taxon>Coleophoma</taxon>
    </lineage>
</organism>
<dbReference type="OrthoDB" id="6133115at2759"/>
<dbReference type="Gene3D" id="1.20.1250.20">
    <property type="entry name" value="MFS general substrate transporter like domains"/>
    <property type="match status" value="1"/>
</dbReference>
<comment type="caution">
    <text evidence="10">The sequence shown here is derived from an EMBL/GenBank/DDBJ whole genome shotgun (WGS) entry which is preliminary data.</text>
</comment>
<feature type="transmembrane region" description="Helical" evidence="8">
    <location>
        <begin position="431"/>
        <end position="452"/>
    </location>
</feature>
<dbReference type="PROSITE" id="PS50850">
    <property type="entry name" value="MFS"/>
    <property type="match status" value="1"/>
</dbReference>
<feature type="transmembrane region" description="Helical" evidence="8">
    <location>
        <begin position="173"/>
        <end position="198"/>
    </location>
</feature>
<feature type="domain" description="Major facilitator superfamily (MFS) profile" evidence="9">
    <location>
        <begin position="46"/>
        <end position="483"/>
    </location>
</feature>
<feature type="transmembrane region" description="Helical" evidence="8">
    <location>
        <begin position="294"/>
        <end position="316"/>
    </location>
</feature>
<feature type="transmembrane region" description="Helical" evidence="8">
    <location>
        <begin position="85"/>
        <end position="107"/>
    </location>
</feature>
<dbReference type="SUPFAM" id="SSF103473">
    <property type="entry name" value="MFS general substrate transporter"/>
    <property type="match status" value="1"/>
</dbReference>
<keyword evidence="11" id="KW-1185">Reference proteome</keyword>
<keyword evidence="6 8" id="KW-0472">Membrane</keyword>
<evidence type="ECO:0000259" key="9">
    <source>
        <dbReference type="PROSITE" id="PS50850"/>
    </source>
</evidence>
<dbReference type="PANTHER" id="PTHR48022:SF64">
    <property type="entry name" value="MAJOR FACILITATOR SUPERFAMILY (MFS) PROFILE DOMAIN-CONTAINING PROTEIN"/>
    <property type="match status" value="1"/>
</dbReference>
<protein>
    <submittedName>
        <fullName evidence="10">Lactose permease</fullName>
    </submittedName>
</protein>
<keyword evidence="4 8" id="KW-0812">Transmembrane</keyword>
<dbReference type="FunFam" id="1.20.1250.20:FF:000134">
    <property type="entry name" value="MFS sugar transporter protein"/>
    <property type="match status" value="1"/>
</dbReference>
<evidence type="ECO:0000256" key="3">
    <source>
        <dbReference type="ARBA" id="ARBA00022448"/>
    </source>
</evidence>
<feature type="transmembrane region" description="Helical" evidence="8">
    <location>
        <begin position="336"/>
        <end position="353"/>
    </location>
</feature>
<dbReference type="PANTHER" id="PTHR48022">
    <property type="entry name" value="PLASTIDIC GLUCOSE TRANSPORTER 4"/>
    <property type="match status" value="1"/>
</dbReference>
<dbReference type="AlphaFoldDB" id="A0A3D8QW55"/>
<dbReference type="InterPro" id="IPR005829">
    <property type="entry name" value="Sugar_transporter_CS"/>
</dbReference>
<keyword evidence="3 7" id="KW-0813">Transport</keyword>
<feature type="transmembrane region" description="Helical" evidence="8">
    <location>
        <begin position="365"/>
        <end position="384"/>
    </location>
</feature>
<feature type="transmembrane region" description="Helical" evidence="8">
    <location>
        <begin position="390"/>
        <end position="410"/>
    </location>
</feature>
<dbReference type="Proteomes" id="UP000256645">
    <property type="component" value="Unassembled WGS sequence"/>
</dbReference>
<evidence type="ECO:0000256" key="7">
    <source>
        <dbReference type="RuleBase" id="RU003346"/>
    </source>
</evidence>
<dbReference type="InterPro" id="IPR005828">
    <property type="entry name" value="MFS_sugar_transport-like"/>
</dbReference>
<evidence type="ECO:0000256" key="5">
    <source>
        <dbReference type="ARBA" id="ARBA00022989"/>
    </source>
</evidence>
<feature type="transmembrane region" description="Helical" evidence="8">
    <location>
        <begin position="458"/>
        <end position="479"/>
    </location>
</feature>
<dbReference type="InterPro" id="IPR003663">
    <property type="entry name" value="Sugar/inositol_transpt"/>
</dbReference>
<accession>A0A3D8QW55</accession>
<dbReference type="InterPro" id="IPR020846">
    <property type="entry name" value="MFS_dom"/>
</dbReference>
<feature type="transmembrane region" description="Helical" evidence="8">
    <location>
        <begin position="204"/>
        <end position="226"/>
    </location>
</feature>